<proteinExistence type="predicted"/>
<reference evidence="1" key="1">
    <citation type="submission" date="2020-03" db="EMBL/GenBank/DDBJ databases">
        <title>The deep terrestrial virosphere.</title>
        <authorList>
            <person name="Holmfeldt K."/>
            <person name="Nilsson E."/>
            <person name="Simone D."/>
            <person name="Lopez-Fernandez M."/>
            <person name="Wu X."/>
            <person name="de Brujin I."/>
            <person name="Lundin D."/>
            <person name="Andersson A."/>
            <person name="Bertilsson S."/>
            <person name="Dopson M."/>
        </authorList>
    </citation>
    <scope>NUCLEOTIDE SEQUENCE</scope>
    <source>
        <strain evidence="1">MM415B00738</strain>
    </source>
</reference>
<protein>
    <submittedName>
        <fullName evidence="1">Uncharacterized protein</fullName>
    </submittedName>
</protein>
<name>A0A6M3IZI5_9ZZZZ</name>
<sequence length="117" mass="12798">MEEKRNPTSDMLRVSEGLLLLAEAVNGLKALRSNPNSIDRALTEMIKEIQSVNKTLQSQSGVGNQANINRLLLTLKDGAATNTALIDVLKKTSEADIYLGNQIEELAKRIGALEEKH</sequence>
<dbReference type="EMBL" id="MT141479">
    <property type="protein sequence ID" value="QJA62734.1"/>
    <property type="molecule type" value="Genomic_DNA"/>
</dbReference>
<accession>A0A6M3IZI5</accession>
<gene>
    <name evidence="1" type="ORF">MM415B00738_0022</name>
</gene>
<organism evidence="1">
    <name type="scientific">viral metagenome</name>
    <dbReference type="NCBI Taxonomy" id="1070528"/>
    <lineage>
        <taxon>unclassified sequences</taxon>
        <taxon>metagenomes</taxon>
        <taxon>organismal metagenomes</taxon>
    </lineage>
</organism>
<evidence type="ECO:0000313" key="1">
    <source>
        <dbReference type="EMBL" id="QJA62734.1"/>
    </source>
</evidence>
<dbReference type="AlphaFoldDB" id="A0A6M3IZI5"/>